<dbReference type="Pfam" id="PF00248">
    <property type="entry name" value="Aldo_ket_red"/>
    <property type="match status" value="1"/>
</dbReference>
<dbReference type="SUPFAM" id="SSF51430">
    <property type="entry name" value="NAD(P)-linked oxidoreductase"/>
    <property type="match status" value="1"/>
</dbReference>
<sequence>MNLSPRRRVANTQVYLPPLGMGAAPLGNLYREISDTQARLAVQAAQACGIGYIDTAPHYGFGLSESRLGGVLPGADWLISTKVGRRLVPIAPAERADVRLGFAAAPDLKPVFDYSFAGVMASFEASLQRLGVSHVDMVFAHDLGELTHGAEHEAHWRQFCEGGIRALQQLKNEGRIGAIGLGVNEVAVCERALDELDIDVFLLAGRYTLLEQTPLASLLPRCAASGVSVIAAGPFNSGILAADLDAEVLHYNYQPAPADVIERVRQLRAVCTEYQVPIQAAALQFPAAHPQVVSVLAGFASAAEVNQAHQWLQTQIPAEFWRALQARGLLHPDAPVPTE</sequence>
<dbReference type="GO" id="GO:0016491">
    <property type="term" value="F:oxidoreductase activity"/>
    <property type="evidence" value="ECO:0007669"/>
    <property type="project" value="InterPro"/>
</dbReference>
<evidence type="ECO:0000313" key="3">
    <source>
        <dbReference type="Proteomes" id="UP001139319"/>
    </source>
</evidence>
<dbReference type="EMBL" id="JAMFTH010000005">
    <property type="protein sequence ID" value="MCP8900587.1"/>
    <property type="molecule type" value="Genomic_DNA"/>
</dbReference>
<dbReference type="GO" id="GO:0005829">
    <property type="term" value="C:cytosol"/>
    <property type="evidence" value="ECO:0007669"/>
    <property type="project" value="TreeGrafter"/>
</dbReference>
<dbReference type="Proteomes" id="UP001139319">
    <property type="component" value="Unassembled WGS sequence"/>
</dbReference>
<gene>
    <name evidence="2" type="ORF">M6D89_14865</name>
</gene>
<dbReference type="InterPro" id="IPR020471">
    <property type="entry name" value="AKR"/>
</dbReference>
<organism evidence="2 3">
    <name type="scientific">Gilvimarinus xylanilyticus</name>
    <dbReference type="NCBI Taxonomy" id="2944139"/>
    <lineage>
        <taxon>Bacteria</taxon>
        <taxon>Pseudomonadati</taxon>
        <taxon>Pseudomonadota</taxon>
        <taxon>Gammaproteobacteria</taxon>
        <taxon>Cellvibrionales</taxon>
        <taxon>Cellvibrionaceae</taxon>
        <taxon>Gilvimarinus</taxon>
    </lineage>
</organism>
<dbReference type="PANTHER" id="PTHR42686:SF1">
    <property type="entry name" value="GH17980P-RELATED"/>
    <property type="match status" value="1"/>
</dbReference>
<accession>A0A9X2I878</accession>
<evidence type="ECO:0000313" key="2">
    <source>
        <dbReference type="EMBL" id="MCP8900587.1"/>
    </source>
</evidence>
<dbReference type="RefSeq" id="WP_253968874.1">
    <property type="nucleotide sequence ID" value="NZ_JAMFTH010000005.1"/>
</dbReference>
<dbReference type="Gene3D" id="3.20.20.100">
    <property type="entry name" value="NADP-dependent oxidoreductase domain"/>
    <property type="match status" value="1"/>
</dbReference>
<name>A0A9X2I878_9GAMM</name>
<reference evidence="2" key="1">
    <citation type="submission" date="2022-05" db="EMBL/GenBank/DDBJ databases">
        <authorList>
            <person name="Sun H.-N."/>
        </authorList>
    </citation>
    <scope>NUCLEOTIDE SEQUENCE</scope>
    <source>
        <strain evidence="2">HB14</strain>
    </source>
</reference>
<dbReference type="InterPro" id="IPR036812">
    <property type="entry name" value="NAD(P)_OxRdtase_dom_sf"/>
</dbReference>
<reference evidence="2" key="2">
    <citation type="submission" date="2023-01" db="EMBL/GenBank/DDBJ databases">
        <title>Gilvimarinus xylanilyticus HB14 isolated from Caulerpa lentillifera aquaculture base in Hainan, China.</title>
        <authorList>
            <person name="Zhang Y.-J."/>
        </authorList>
    </citation>
    <scope>NUCLEOTIDE SEQUENCE</scope>
    <source>
        <strain evidence="2">HB14</strain>
    </source>
</reference>
<proteinExistence type="predicted"/>
<keyword evidence="3" id="KW-1185">Reference proteome</keyword>
<protein>
    <submittedName>
        <fullName evidence="2">Aldo/keto reductase</fullName>
    </submittedName>
</protein>
<comment type="caution">
    <text evidence="2">The sequence shown here is derived from an EMBL/GenBank/DDBJ whole genome shotgun (WGS) entry which is preliminary data.</text>
</comment>
<dbReference type="InterPro" id="IPR023210">
    <property type="entry name" value="NADP_OxRdtase_dom"/>
</dbReference>
<dbReference type="AlphaFoldDB" id="A0A9X2I878"/>
<evidence type="ECO:0000259" key="1">
    <source>
        <dbReference type="Pfam" id="PF00248"/>
    </source>
</evidence>
<feature type="domain" description="NADP-dependent oxidoreductase" evidence="1">
    <location>
        <begin position="18"/>
        <end position="325"/>
    </location>
</feature>
<dbReference type="PANTHER" id="PTHR42686">
    <property type="entry name" value="GH17980P-RELATED"/>
    <property type="match status" value="1"/>
</dbReference>